<dbReference type="InterPro" id="IPR036388">
    <property type="entry name" value="WH-like_DNA-bd_sf"/>
</dbReference>
<dbReference type="InParanoid" id="A0A4V3CTV9"/>
<dbReference type="PROSITE" id="PS50995">
    <property type="entry name" value="HTH_MARR_2"/>
    <property type="match status" value="1"/>
</dbReference>
<dbReference type="InterPro" id="IPR050769">
    <property type="entry name" value="NAT_camello-type"/>
</dbReference>
<proteinExistence type="predicted"/>
<gene>
    <name evidence="4" type="ORF">DES47_101395</name>
</gene>
<dbReference type="SUPFAM" id="SSF46785">
    <property type="entry name" value="Winged helix' DNA-binding domain"/>
    <property type="match status" value="1"/>
</dbReference>
<accession>A0A4V3CTV9</accession>
<dbReference type="Proteomes" id="UP000295361">
    <property type="component" value="Unassembled WGS sequence"/>
</dbReference>
<dbReference type="EMBL" id="SNXS01000001">
    <property type="protein sequence ID" value="TDP74338.1"/>
    <property type="molecule type" value="Genomic_DNA"/>
</dbReference>
<dbReference type="Pfam" id="PF00583">
    <property type="entry name" value="Acetyltransf_1"/>
    <property type="match status" value="1"/>
</dbReference>
<evidence type="ECO:0000259" key="3">
    <source>
        <dbReference type="PROSITE" id="PS51186"/>
    </source>
</evidence>
<dbReference type="SUPFAM" id="SSF55729">
    <property type="entry name" value="Acyl-CoA N-acyltransferases (Nat)"/>
    <property type="match status" value="1"/>
</dbReference>
<dbReference type="InterPro" id="IPR016181">
    <property type="entry name" value="Acyl_CoA_acyltransferase"/>
</dbReference>
<dbReference type="OrthoDB" id="273614at2"/>
<evidence type="ECO:0000313" key="5">
    <source>
        <dbReference type="Proteomes" id="UP000295361"/>
    </source>
</evidence>
<dbReference type="PANTHER" id="PTHR13947">
    <property type="entry name" value="GNAT FAMILY N-ACETYLTRANSFERASE"/>
    <property type="match status" value="1"/>
</dbReference>
<evidence type="ECO:0000313" key="4">
    <source>
        <dbReference type="EMBL" id="TDP74338.1"/>
    </source>
</evidence>
<feature type="domain" description="N-acetyltransferase" evidence="3">
    <location>
        <begin position="163"/>
        <end position="306"/>
    </location>
</feature>
<comment type="caution">
    <text evidence="4">The sequence shown here is derived from an EMBL/GenBank/DDBJ whole genome shotgun (WGS) entry which is preliminary data.</text>
</comment>
<evidence type="ECO:0000259" key="2">
    <source>
        <dbReference type="PROSITE" id="PS50995"/>
    </source>
</evidence>
<dbReference type="Pfam" id="PF12802">
    <property type="entry name" value="MarR_2"/>
    <property type="match status" value="1"/>
</dbReference>
<dbReference type="SMART" id="SM00347">
    <property type="entry name" value="HTH_MARR"/>
    <property type="match status" value="1"/>
</dbReference>
<reference evidence="4 5" key="1">
    <citation type="submission" date="2019-03" db="EMBL/GenBank/DDBJ databases">
        <title>Genomic Encyclopedia of Type Strains, Phase IV (KMG-IV): sequencing the most valuable type-strain genomes for metagenomic binning, comparative biology and taxonomic classification.</title>
        <authorList>
            <person name="Goeker M."/>
        </authorList>
    </citation>
    <scope>NUCLEOTIDE SEQUENCE [LARGE SCALE GENOMIC DNA]</scope>
    <source>
        <strain evidence="4 5">DSM 16998</strain>
    </source>
</reference>
<feature type="domain" description="HTH marR-type" evidence="2">
    <location>
        <begin position="3"/>
        <end position="138"/>
    </location>
</feature>
<dbReference type="GO" id="GO:0008080">
    <property type="term" value="F:N-acetyltransferase activity"/>
    <property type="evidence" value="ECO:0007669"/>
    <property type="project" value="InterPro"/>
</dbReference>
<dbReference type="Gene3D" id="1.10.10.10">
    <property type="entry name" value="Winged helix-like DNA-binding domain superfamily/Winged helix DNA-binding domain"/>
    <property type="match status" value="1"/>
</dbReference>
<dbReference type="Gene3D" id="3.40.630.30">
    <property type="match status" value="1"/>
</dbReference>
<dbReference type="RefSeq" id="WP_133698976.1">
    <property type="nucleotide sequence ID" value="NZ_SNXS01000001.1"/>
</dbReference>
<dbReference type="InterPro" id="IPR036390">
    <property type="entry name" value="WH_DNA-bd_sf"/>
</dbReference>
<evidence type="ECO:0000256" key="1">
    <source>
        <dbReference type="ARBA" id="ARBA00022679"/>
    </source>
</evidence>
<keyword evidence="5" id="KW-1185">Reference proteome</keyword>
<sequence length="306" mass="34356">MTEHTTIEAVRRFSRFYTGQLCLLDGALLDSSFSLSEGRILYELAHRADLTATTLRQELHLDAGYLSRILKRFESLGLLTRRPSPDDARQTLLSLTEAGHAAFAPLNEGSKRQVAALLEPLKPAQQGELVQALTTVERLLGAASPPAMPYLLRPHQIGDIGWVTHRQALLYAQEYGFDETFEALVAEIAAKFIREFDAKKERCWIAERERAIVGSVFLVRESDAVAKLRLLYVEPSARGLGLGRRLTDECIRFARQQGYSTLTLWTNKVLVSACKIYRAAGFELVSEEQHHSFGKDQVGQIWNLTL</sequence>
<dbReference type="InterPro" id="IPR000182">
    <property type="entry name" value="GNAT_dom"/>
</dbReference>
<dbReference type="AlphaFoldDB" id="A0A4V3CTV9"/>
<dbReference type="PANTHER" id="PTHR13947:SF37">
    <property type="entry name" value="LD18367P"/>
    <property type="match status" value="1"/>
</dbReference>
<dbReference type="InterPro" id="IPR000835">
    <property type="entry name" value="HTH_MarR-typ"/>
</dbReference>
<dbReference type="CDD" id="cd04301">
    <property type="entry name" value="NAT_SF"/>
    <property type="match status" value="1"/>
</dbReference>
<keyword evidence="1 4" id="KW-0808">Transferase</keyword>
<name>A0A4V3CTV9_9BURK</name>
<protein>
    <submittedName>
        <fullName evidence="4">MarR family transcriptional regulator with acetyltransferase activity</fullName>
    </submittedName>
</protein>
<organism evidence="4 5">
    <name type="scientific">Roseateles toxinivorans</name>
    <dbReference type="NCBI Taxonomy" id="270368"/>
    <lineage>
        <taxon>Bacteria</taxon>
        <taxon>Pseudomonadati</taxon>
        <taxon>Pseudomonadota</taxon>
        <taxon>Betaproteobacteria</taxon>
        <taxon>Burkholderiales</taxon>
        <taxon>Sphaerotilaceae</taxon>
        <taxon>Roseateles</taxon>
    </lineage>
</organism>
<dbReference type="GO" id="GO:0003700">
    <property type="term" value="F:DNA-binding transcription factor activity"/>
    <property type="evidence" value="ECO:0007669"/>
    <property type="project" value="InterPro"/>
</dbReference>
<dbReference type="PROSITE" id="PS51186">
    <property type="entry name" value="GNAT"/>
    <property type="match status" value="1"/>
</dbReference>